<feature type="transmembrane region" description="Helical" evidence="10">
    <location>
        <begin position="46"/>
        <end position="65"/>
    </location>
</feature>
<keyword evidence="2 8" id="KW-0378">Hydrolase</keyword>
<dbReference type="PROSITE" id="PS50068">
    <property type="entry name" value="LDLRA_2"/>
    <property type="match status" value="8"/>
</dbReference>
<proteinExistence type="predicted"/>
<keyword evidence="5" id="KW-0325">Glycoprotein</keyword>
<dbReference type="Gene3D" id="4.10.400.10">
    <property type="entry name" value="Low-density Lipoprotein Receptor"/>
    <property type="match status" value="5"/>
</dbReference>
<dbReference type="Pfam" id="PF00057">
    <property type="entry name" value="Ldl_recept_a"/>
    <property type="match status" value="3"/>
</dbReference>
<feature type="region of interest" description="Disordered" evidence="9">
    <location>
        <begin position="1105"/>
        <end position="1124"/>
    </location>
</feature>
<evidence type="ECO:0000256" key="8">
    <source>
        <dbReference type="RuleBase" id="RU363034"/>
    </source>
</evidence>
<feature type="domain" description="Peptidase S1" evidence="11">
    <location>
        <begin position="1521"/>
        <end position="1841"/>
    </location>
</feature>
<feature type="disulfide bond" evidence="6">
    <location>
        <begin position="439"/>
        <end position="454"/>
    </location>
</feature>
<keyword evidence="10" id="KW-0812">Transmembrane</keyword>
<feature type="region of interest" description="Disordered" evidence="9">
    <location>
        <begin position="1004"/>
        <end position="1023"/>
    </location>
</feature>
<evidence type="ECO:0000256" key="9">
    <source>
        <dbReference type="SAM" id="MobiDB-lite"/>
    </source>
</evidence>
<evidence type="ECO:0000256" key="3">
    <source>
        <dbReference type="ARBA" id="ARBA00022825"/>
    </source>
</evidence>
<dbReference type="InterPro" id="IPR001190">
    <property type="entry name" value="SRCR"/>
</dbReference>
<feature type="disulfide bond" evidence="6">
    <location>
        <begin position="369"/>
        <end position="384"/>
    </location>
</feature>
<evidence type="ECO:0000313" key="13">
    <source>
        <dbReference type="EnsemblMetazoa" id="XP_012547105.2"/>
    </source>
</evidence>
<dbReference type="EnsemblMetazoa" id="XM_012691651.3">
    <property type="protein sequence ID" value="XP_012547105.2"/>
    <property type="gene ID" value="GeneID_692672"/>
</dbReference>
<evidence type="ECO:0000259" key="12">
    <source>
        <dbReference type="PROSITE" id="PS50287"/>
    </source>
</evidence>
<comment type="caution">
    <text evidence="7">Lacks conserved residue(s) required for the propagation of feature annotation.</text>
</comment>
<evidence type="ECO:0008006" key="15">
    <source>
        <dbReference type="Google" id="ProtNLM"/>
    </source>
</evidence>
<dbReference type="CDD" id="cd00112">
    <property type="entry name" value="LDLa"/>
    <property type="match status" value="7"/>
</dbReference>
<feature type="disulfide bond" evidence="6">
    <location>
        <begin position="1343"/>
        <end position="1358"/>
    </location>
</feature>
<evidence type="ECO:0000256" key="7">
    <source>
        <dbReference type="PROSITE-ProRule" id="PRU00196"/>
    </source>
</evidence>
<dbReference type="InterPro" id="IPR043504">
    <property type="entry name" value="Peptidase_S1_PA_chymotrypsin"/>
</dbReference>
<feature type="disulfide bond" evidence="6">
    <location>
        <begin position="1745"/>
        <end position="1763"/>
    </location>
</feature>
<dbReference type="PROSITE" id="PS01209">
    <property type="entry name" value="LDLRA_1"/>
    <property type="match status" value="3"/>
</dbReference>
<evidence type="ECO:0000256" key="4">
    <source>
        <dbReference type="ARBA" id="ARBA00023157"/>
    </source>
</evidence>
<dbReference type="FunFam" id="2.40.10.10:FF:000111">
    <property type="entry name" value="Blast:Serine protease nudel"/>
    <property type="match status" value="1"/>
</dbReference>
<dbReference type="InterPro" id="IPR009003">
    <property type="entry name" value="Peptidase_S1_PA"/>
</dbReference>
<evidence type="ECO:0000256" key="2">
    <source>
        <dbReference type="ARBA" id="ARBA00022801"/>
    </source>
</evidence>
<dbReference type="PANTHER" id="PTHR24258">
    <property type="entry name" value="SERINE PROTEASE-RELATED"/>
    <property type="match status" value="1"/>
</dbReference>
<dbReference type="PROSITE" id="PS50240">
    <property type="entry name" value="TRYPSIN_DOM"/>
    <property type="match status" value="2"/>
</dbReference>
<feature type="disulfide bond" evidence="6">
    <location>
        <begin position="903"/>
        <end position="918"/>
    </location>
</feature>
<feature type="compositionally biased region" description="Basic and acidic residues" evidence="9">
    <location>
        <begin position="1010"/>
        <end position="1020"/>
    </location>
</feature>
<dbReference type="SMART" id="SM00020">
    <property type="entry name" value="Tryp_SPc"/>
    <property type="match status" value="1"/>
</dbReference>
<feature type="disulfide bond" evidence="6">
    <location>
        <begin position="884"/>
        <end position="896"/>
    </location>
</feature>
<dbReference type="GO" id="GO:0006508">
    <property type="term" value="P:proteolysis"/>
    <property type="evidence" value="ECO:0007669"/>
    <property type="project" value="UniProtKB-KW"/>
</dbReference>
<dbReference type="InterPro" id="IPR015420">
    <property type="entry name" value="Peptidase_S1A_nudel"/>
</dbReference>
<dbReference type="PROSITE" id="PS50287">
    <property type="entry name" value="SRCR_2"/>
    <property type="match status" value="2"/>
</dbReference>
<feature type="disulfide bond" evidence="6">
    <location>
        <begin position="1799"/>
        <end position="1817"/>
    </location>
</feature>
<feature type="disulfide bond" evidence="6">
    <location>
        <begin position="1792"/>
        <end position="1804"/>
    </location>
</feature>
<feature type="disulfide bond" evidence="6">
    <location>
        <begin position="1305"/>
        <end position="1320"/>
    </location>
</feature>
<keyword evidence="10" id="KW-0472">Membrane</keyword>
<name>A0A8R2C6P3_BOMMO</name>
<dbReference type="GO" id="GO:0016020">
    <property type="term" value="C:membrane"/>
    <property type="evidence" value="ECO:0007669"/>
    <property type="project" value="InterPro"/>
</dbReference>
<evidence type="ECO:0000256" key="1">
    <source>
        <dbReference type="ARBA" id="ARBA00022670"/>
    </source>
</evidence>
<dbReference type="InterPro" id="IPR033116">
    <property type="entry name" value="TRYPSIN_SER"/>
</dbReference>
<keyword evidence="1 8" id="KW-0645">Protease</keyword>
<dbReference type="Pfam" id="PF00089">
    <property type="entry name" value="Trypsin"/>
    <property type="match status" value="1"/>
</dbReference>
<keyword evidence="10" id="KW-1133">Transmembrane helix</keyword>
<evidence type="ECO:0000259" key="11">
    <source>
        <dbReference type="PROSITE" id="PS50240"/>
    </source>
</evidence>
<keyword evidence="4 6" id="KW-1015">Disulfide bond</keyword>
<dbReference type="Pfam" id="PF09342">
    <property type="entry name" value="DUF1986"/>
    <property type="match status" value="1"/>
</dbReference>
<dbReference type="InterPro" id="IPR036055">
    <property type="entry name" value="LDL_receptor-like_sf"/>
</dbReference>
<feature type="domain" description="Peptidase S1" evidence="11">
    <location>
        <begin position="635"/>
        <end position="871"/>
    </location>
</feature>
<dbReference type="Gene3D" id="2.40.10.10">
    <property type="entry name" value="Trypsin-like serine proteases"/>
    <property type="match status" value="2"/>
</dbReference>
<evidence type="ECO:0000256" key="10">
    <source>
        <dbReference type="SAM" id="Phobius"/>
    </source>
</evidence>
<sequence>MIETMKTERSFEKLGLPPMELAESTTNRQNNEVKNKWILLIQKLKTTILLIALAAGVYVLSLRLLEIFVGTRSTEIFVVTGTYEYPNITLYDGDMEIFLRLKNNTLEANKRMKRHVSELSDSIIEPVEEFVLTDEDLQNAREIIVKHDLLCKHGDNDETCIKITNRLKEMVLKPKLNKDQSNEIPVIPKIKINSLHSLEADRDLNSNNHAIRNSEAVKKREIHSVAKTQNILESVPRTQLAFAAQPSENHITDPCLERLLKQYTQARNNYELPHSEYAPPQYENPTLNNLHPRYYDPVSHPAFLQGREVEARKSKLHPQDVDIFMSLLTPKPEAISTKKIDAEARTTLCSDGSKPCDNGEGCITEKQWCDGNVDCSDVSDEAKCDCKSRVDKSRLCDGYFDCPFGEDEMGCFGCSETTFSCLDVDMNSQSTCFTKEQRCDNIEHCPNHRDELECNMLAPSLLKKPLFAVSNTEGFLHRNLKGDWYAVCHNPYMWAHDTCRRETGLIIRPPFIQIVPVDPMSKVSYLSTGPGGILQTSETCFNSSAVYVTCPDLLCGTRVPSTSQLLRENAAMENRLFGRNKRFLIDGHPYPFMFFGNRQKRSLVYHNYDLLNYWRNRNELNRPWYIRNMRSESRVVGGKPSQPTAWPWTVAIYRNGMFHCGGVIITQNWVISAAHCVHKFWDHYYEVQAGMLRRFSFSPQEQNHQVTHVIVNQHYKQDDMKNDLSLLRVEPIIQFSRWVRPICLPGPDTAGPDWLWGPSPGTICTAVGWGATVEHGPDPDHLREVEVPIWDKCKHEEDRAGKEICAGPSEGGKDACQGDSGGPLLCRNPTNSHQWYLAGIVSHGDGCARKGEPGVYTRVSLFVKWIKHHIASNSLPIVKPLQECPGFKCKSGISKCIFNKRKCDQIIDCLGGEDEIDCNFVKSTTTLSDNEFLSEMFRSNERSDRIEINRITKGANIENNTLKIIPNTEASTEEATSTSVAVNRYDDKTTMENNFKHASTLELPFSSSSDESHSESHEKSIGLPSMEGTLSISEEKTTASTTTTFEEIFSSTILSTTEEYRGDTAIVNESLESDSTDFQNATMDMESSANDFFKNLNILNASNVENTTNTRPTDETTITDSTTNIPTESQFSQFTLSTAVTIDEYISMNANEIEKLHLLNLITNISNTNSNNTDFRNKSEGLYIELLPKSNISIIQNTDEDVKETTVIEQHITSSTDKGPLKTLIDIESKHDIIKKIEKIVFSQKMPAKIRRRHRIPKDFECGKIHQVISYNLRCDNKADCEDGTDELGCTCIDYLSTINEKFLCDGSFHCADGQDELDCFSCPEDHFLCKRSKLCIPLSNVCDGVPECPQNDDESDCFALTNGKELQYEIDDRPQINLEGFVTKKHLNQWHVVCEDKLTIEQIEQEANHICHYLGFSSARTYSVKYINIKEDDVLLIDKRTKRQIVTTVPVHFAYKNISDGVNATEHVLIQEPQLLKEQCVPNVTKTCKSLYVFCDRTLYTDFDETPLFLRETEVVQTFKWPWIAKVYVEGNYRCTGVLVDLSWVLVSHACLWDTSLHSYISVVLGSHKTLKSVKGPYEQIYKVDARKDLYRSKISLLHLKSPATYSNMVKPMIVASTRNHLEKNNKCVTVGQFDNNETISIFLEETNENCSSHNICFKRKSIGNTAGMTSNHEWAGIISCHTEQGWVPVASFVDGRGECGIGDHILATDIDNLKNEMKHYSSKKIFSDSMEQVDVDTCEGTRCGRGSCIGLERICDGVRQCEDGNDESEESCHKKEHICNGDPFHSGCGCSSGQMKCRNGKCLSKELFRDGHDDCGDGTDEPGHTTCSDYLARVMPSRLCDGILHCHDRSDEDPSFCKCFAKKAYRCNRKSRQSEQCVAPDMLCDGVRDCPNGEDEQTCIGLSAPEGTPYGTGQVIVRSHGAWHSKCYPTQNHTKSELEAICRELGFISGHAKEIKGMKILHPHNSLLLDPFREVVLNNNTVIRMRNTHEPLAKPIFNKDIINCYPVFIECY</sequence>
<accession>A0A8R2C6P3</accession>
<keyword evidence="14" id="KW-1185">Reference proteome</keyword>
<dbReference type="InterPro" id="IPR002172">
    <property type="entry name" value="LDrepeatLR_classA_rpt"/>
</dbReference>
<feature type="compositionally biased region" description="Low complexity" evidence="9">
    <location>
        <begin position="1107"/>
        <end position="1124"/>
    </location>
</feature>
<dbReference type="SUPFAM" id="SSF50494">
    <property type="entry name" value="Trypsin-like serine proteases"/>
    <property type="match status" value="2"/>
</dbReference>
<evidence type="ECO:0000313" key="14">
    <source>
        <dbReference type="Proteomes" id="UP000005204"/>
    </source>
</evidence>
<dbReference type="PROSITE" id="PS00134">
    <property type="entry name" value="TRYPSIN_HIS"/>
    <property type="match status" value="1"/>
</dbReference>
<dbReference type="InterPro" id="IPR018114">
    <property type="entry name" value="TRYPSIN_HIS"/>
</dbReference>
<dbReference type="SUPFAM" id="SSF57424">
    <property type="entry name" value="LDL receptor-like module"/>
    <property type="match status" value="7"/>
</dbReference>
<dbReference type="PANTHER" id="PTHR24258:SF116">
    <property type="entry name" value="FI16631P1-RELATED"/>
    <property type="match status" value="1"/>
</dbReference>
<gene>
    <name evidence="13" type="primary">692672</name>
</gene>
<keyword evidence="3 8" id="KW-0720">Serine protease</keyword>
<dbReference type="PROSITE" id="PS00135">
    <property type="entry name" value="TRYPSIN_SER"/>
    <property type="match status" value="1"/>
</dbReference>
<feature type="disulfide bond" evidence="6">
    <location>
        <begin position="1886"/>
        <end position="1901"/>
    </location>
</feature>
<feature type="domain" description="SRCR" evidence="12">
    <location>
        <begin position="1359"/>
        <end position="1420"/>
    </location>
</feature>
<protein>
    <recommendedName>
        <fullName evidence="15">Serine protease nudel</fullName>
    </recommendedName>
</protein>
<evidence type="ECO:0000256" key="6">
    <source>
        <dbReference type="PROSITE-ProRule" id="PRU00124"/>
    </source>
</evidence>
<reference evidence="13" key="2">
    <citation type="submission" date="2022-06" db="UniProtKB">
        <authorList>
            <consortium name="EnsemblMetazoa"/>
        </authorList>
    </citation>
    <scope>IDENTIFICATION</scope>
    <source>
        <strain evidence="13">p50T (Dazao)</strain>
    </source>
</reference>
<dbReference type="InterPro" id="IPR023415">
    <property type="entry name" value="LDLR_class-A_CS"/>
</dbReference>
<dbReference type="SMART" id="SM00192">
    <property type="entry name" value="LDLa"/>
    <property type="match status" value="9"/>
</dbReference>
<dbReference type="Gene3D" id="2.40.128.620">
    <property type="match status" value="1"/>
</dbReference>
<dbReference type="Proteomes" id="UP000005204">
    <property type="component" value="Unassembled WGS sequence"/>
</dbReference>
<dbReference type="InterPro" id="IPR001254">
    <property type="entry name" value="Trypsin_dom"/>
</dbReference>
<dbReference type="SUPFAM" id="SSF56487">
    <property type="entry name" value="SRCR-like"/>
    <property type="match status" value="1"/>
</dbReference>
<organism evidence="13 14">
    <name type="scientific">Bombyx mori</name>
    <name type="common">Silk moth</name>
    <dbReference type="NCBI Taxonomy" id="7091"/>
    <lineage>
        <taxon>Eukaryota</taxon>
        <taxon>Metazoa</taxon>
        <taxon>Ecdysozoa</taxon>
        <taxon>Arthropoda</taxon>
        <taxon>Hexapoda</taxon>
        <taxon>Insecta</taxon>
        <taxon>Pterygota</taxon>
        <taxon>Neoptera</taxon>
        <taxon>Endopterygota</taxon>
        <taxon>Lepidoptera</taxon>
        <taxon>Glossata</taxon>
        <taxon>Ditrysia</taxon>
        <taxon>Bombycoidea</taxon>
        <taxon>Bombycidae</taxon>
        <taxon>Bombycinae</taxon>
        <taxon>Bombyx</taxon>
    </lineage>
</organism>
<reference evidence="14" key="1">
    <citation type="journal article" date="2008" name="Insect Biochem. Mol. Biol.">
        <title>The genome of a lepidopteran model insect, the silkworm Bombyx mori.</title>
        <authorList>
            <consortium name="International Silkworm Genome Consortium"/>
        </authorList>
    </citation>
    <scope>NUCLEOTIDE SEQUENCE [LARGE SCALE GENOMIC DNA]</scope>
    <source>
        <strain evidence="14">p50T</strain>
    </source>
</reference>
<dbReference type="GO" id="GO:0004252">
    <property type="term" value="F:serine-type endopeptidase activity"/>
    <property type="evidence" value="ECO:0007669"/>
    <property type="project" value="InterPro"/>
</dbReference>
<evidence type="ECO:0000256" key="5">
    <source>
        <dbReference type="ARBA" id="ARBA00023180"/>
    </source>
</evidence>
<dbReference type="CDD" id="cd00190">
    <property type="entry name" value="Tryp_SPc"/>
    <property type="match status" value="1"/>
</dbReference>
<dbReference type="PRINTS" id="PR00261">
    <property type="entry name" value="LDLRECEPTOR"/>
</dbReference>
<dbReference type="InterPro" id="IPR036772">
    <property type="entry name" value="SRCR-like_dom_sf"/>
</dbReference>
<feature type="domain" description="SRCR" evidence="12">
    <location>
        <begin position="1904"/>
        <end position="1949"/>
    </location>
</feature>